<feature type="binding site" evidence="5 7">
    <location>
        <position position="103"/>
    </location>
    <ligand>
        <name>substrate</name>
    </ligand>
</feature>
<feature type="binding site" evidence="5 7">
    <location>
        <begin position="26"/>
        <end position="27"/>
    </location>
    <ligand>
        <name>substrate</name>
    </ligand>
</feature>
<feature type="active site" description="Proton donor/acceptor" evidence="5 6">
    <location>
        <position position="92"/>
    </location>
</feature>
<comment type="caution">
    <text evidence="10">The sequence shown here is derived from an EMBL/GenBank/DDBJ whole genome shotgun (WGS) entry which is preliminary data.</text>
</comment>
<dbReference type="GO" id="GO:0006096">
    <property type="term" value="P:glycolytic process"/>
    <property type="evidence" value="ECO:0007669"/>
    <property type="project" value="UniProtKB-UniRule"/>
</dbReference>
<dbReference type="NCBIfam" id="TIGR01258">
    <property type="entry name" value="pgm_1"/>
    <property type="match status" value="1"/>
</dbReference>
<dbReference type="STRING" id="1177755.A7A08_01232"/>
<dbReference type="GO" id="GO:0004619">
    <property type="term" value="F:phosphoglycerate mutase activity"/>
    <property type="evidence" value="ECO:0007669"/>
    <property type="project" value="UniProtKB-UniRule"/>
</dbReference>
<feature type="binding site" evidence="5 7">
    <location>
        <position position="65"/>
    </location>
    <ligand>
        <name>substrate</name>
    </ligand>
</feature>
<organism evidence="10 11">
    <name type="scientific">Methyloligella halotolerans</name>
    <dbReference type="NCBI Taxonomy" id="1177755"/>
    <lineage>
        <taxon>Bacteria</taxon>
        <taxon>Pseudomonadati</taxon>
        <taxon>Pseudomonadota</taxon>
        <taxon>Alphaproteobacteria</taxon>
        <taxon>Hyphomicrobiales</taxon>
        <taxon>Hyphomicrobiaceae</taxon>
        <taxon>Methyloligella</taxon>
    </lineage>
</organism>
<dbReference type="PIRSF" id="PIRSF000709">
    <property type="entry name" value="6PFK_2-Ptase"/>
    <property type="match status" value="1"/>
</dbReference>
<keyword evidence="2 5" id="KW-0312">Gluconeogenesis</keyword>
<evidence type="ECO:0000256" key="9">
    <source>
        <dbReference type="RuleBase" id="RU004512"/>
    </source>
</evidence>
<sequence>MTERLKRTLVLVRHGQSEWNEANLFTGWHDVALTSLGIKEAQRAGKALKIHGFRFDLAFTSALQRAKNTCRLILDELGQQDIPVIEDAALNERHYGDLCGLNKAEAAERWGEDQVRTWRRSFEATPPGGESLKTTAERVIPFVETSILPEVVSGKSVLVAAHGNSLRSLIMELEGMSPEQIEELSLATAVPRIYRLNEDGSIAKRYDLKDEE</sequence>
<evidence type="ECO:0000256" key="3">
    <source>
        <dbReference type="ARBA" id="ARBA00023152"/>
    </source>
</evidence>
<feature type="active site" description="Tele-phosphohistidine intermediate" evidence="5 6">
    <location>
        <position position="14"/>
    </location>
</feature>
<evidence type="ECO:0000256" key="1">
    <source>
        <dbReference type="ARBA" id="ARBA00006717"/>
    </source>
</evidence>
<evidence type="ECO:0000313" key="11">
    <source>
        <dbReference type="Proteomes" id="UP000095087"/>
    </source>
</evidence>
<keyword evidence="4 5" id="KW-0413">Isomerase</keyword>
<comment type="catalytic activity">
    <reaction evidence="5 9">
        <text>(2R)-2-phosphoglycerate = (2R)-3-phosphoglycerate</text>
        <dbReference type="Rhea" id="RHEA:15901"/>
        <dbReference type="ChEBI" id="CHEBI:58272"/>
        <dbReference type="ChEBI" id="CHEBI:58289"/>
        <dbReference type="EC" id="5.4.2.11"/>
    </reaction>
</comment>
<dbReference type="InterPro" id="IPR013078">
    <property type="entry name" value="His_Pase_superF_clade-1"/>
</dbReference>
<dbReference type="EC" id="5.4.2.11" evidence="5 9"/>
<comment type="function">
    <text evidence="5 9">Catalyzes the interconversion of 2-phosphoglycerate and 3-phosphoglycerate.</text>
</comment>
<evidence type="ECO:0000256" key="4">
    <source>
        <dbReference type="ARBA" id="ARBA00023235"/>
    </source>
</evidence>
<dbReference type="SUPFAM" id="SSF53254">
    <property type="entry name" value="Phosphoglycerate mutase-like"/>
    <property type="match status" value="1"/>
</dbReference>
<dbReference type="AlphaFoldDB" id="A0A1E2S0X1"/>
<evidence type="ECO:0000256" key="6">
    <source>
        <dbReference type="PIRSR" id="PIRSR613078-1"/>
    </source>
</evidence>
<dbReference type="RefSeq" id="WP_069094566.1">
    <property type="nucleotide sequence ID" value="NZ_MASI01000002.1"/>
</dbReference>
<feature type="binding site" evidence="5 7">
    <location>
        <begin position="13"/>
        <end position="20"/>
    </location>
    <ligand>
        <name>substrate</name>
    </ligand>
</feature>
<feature type="binding site" evidence="5 7">
    <location>
        <begin position="119"/>
        <end position="120"/>
    </location>
    <ligand>
        <name>substrate</name>
    </ligand>
</feature>
<evidence type="ECO:0000313" key="10">
    <source>
        <dbReference type="EMBL" id="ODA68062.1"/>
    </source>
</evidence>
<keyword evidence="11" id="KW-1185">Reference proteome</keyword>
<evidence type="ECO:0000256" key="7">
    <source>
        <dbReference type="PIRSR" id="PIRSR613078-2"/>
    </source>
</evidence>
<name>A0A1E2S0X1_9HYPH</name>
<dbReference type="Gene3D" id="3.40.50.1240">
    <property type="entry name" value="Phosphoglycerate mutase-like"/>
    <property type="match status" value="1"/>
</dbReference>
<gene>
    <name evidence="5" type="primary">gpmA</name>
    <name evidence="10" type="ORF">A7A08_01232</name>
</gene>
<dbReference type="GO" id="GO:0006094">
    <property type="term" value="P:gluconeogenesis"/>
    <property type="evidence" value="ECO:0007669"/>
    <property type="project" value="UniProtKB-UniRule"/>
</dbReference>
<feature type="binding site" evidence="5 7">
    <location>
        <begin position="163"/>
        <end position="164"/>
    </location>
    <ligand>
        <name>substrate</name>
    </ligand>
</feature>
<dbReference type="Pfam" id="PF00300">
    <property type="entry name" value="His_Phos_1"/>
    <property type="match status" value="1"/>
</dbReference>
<proteinExistence type="inferred from homology"/>
<evidence type="ECO:0000256" key="5">
    <source>
        <dbReference type="HAMAP-Rule" id="MF_01039"/>
    </source>
</evidence>
<comment type="similarity">
    <text evidence="1 5">Belongs to the phosphoglycerate mutase family. BPG-dependent PGAM subfamily.</text>
</comment>
<dbReference type="InterPro" id="IPR005952">
    <property type="entry name" value="Phosphogly_mut1"/>
</dbReference>
<dbReference type="HAMAP" id="MF_01039">
    <property type="entry name" value="PGAM_GpmA"/>
    <property type="match status" value="1"/>
</dbReference>
<dbReference type="CDD" id="cd07067">
    <property type="entry name" value="HP_PGM_like"/>
    <property type="match status" value="1"/>
</dbReference>
<protein>
    <recommendedName>
        <fullName evidence="5 9">2,3-bisphosphoglycerate-dependent phosphoglycerate mutase</fullName>
        <shortName evidence="5">BPG-dependent PGAM</shortName>
        <shortName evidence="5">PGAM</shortName>
        <shortName evidence="5">Phosphoglyceromutase</shortName>
        <shortName evidence="5">dPGM</shortName>
        <ecNumber evidence="5 9">5.4.2.11</ecNumber>
    </recommendedName>
</protein>
<dbReference type="PROSITE" id="PS00175">
    <property type="entry name" value="PG_MUTASE"/>
    <property type="match status" value="1"/>
</dbReference>
<dbReference type="InterPro" id="IPR029033">
    <property type="entry name" value="His_PPase_superfam"/>
</dbReference>
<comment type="pathway">
    <text evidence="5 9">Carbohydrate degradation; glycolysis; pyruvate from D-glyceraldehyde 3-phosphate: step 3/5.</text>
</comment>
<feature type="site" description="Transition state stabilizer" evidence="5 8">
    <location>
        <position position="162"/>
    </location>
</feature>
<reference evidence="10 11" key="1">
    <citation type="submission" date="2016-07" db="EMBL/GenBank/DDBJ databases">
        <title>Draft genome sequence of Methyloligella halotolerans C2T (VKM B-2706T=CCUG 61687T=DSM 25045T), a halotolerant polyhydroxybutyrate accumulating methylotroph.</title>
        <authorList>
            <person name="Vasilenko O.V."/>
            <person name="Doronina N.V."/>
            <person name="Poroshina M.N."/>
            <person name="Tarlachkov S.V."/>
            <person name="Trotsenko Y.A."/>
        </authorList>
    </citation>
    <scope>NUCLEOTIDE SEQUENCE [LARGE SCALE GENOMIC DNA]</scope>
    <source>
        <strain evidence="10 11">VKM B-2706</strain>
    </source>
</reference>
<dbReference type="Proteomes" id="UP000095087">
    <property type="component" value="Unassembled WGS sequence"/>
</dbReference>
<dbReference type="PATRIC" id="fig|1177755.3.peg.1239"/>
<dbReference type="UniPathway" id="UPA00109">
    <property type="reaction ID" value="UER00186"/>
</dbReference>
<evidence type="ECO:0000256" key="8">
    <source>
        <dbReference type="PIRSR" id="PIRSR613078-3"/>
    </source>
</evidence>
<dbReference type="PANTHER" id="PTHR11931">
    <property type="entry name" value="PHOSPHOGLYCERATE MUTASE"/>
    <property type="match status" value="1"/>
</dbReference>
<dbReference type="EMBL" id="MASI01000002">
    <property type="protein sequence ID" value="ODA68062.1"/>
    <property type="molecule type" value="Genomic_DNA"/>
</dbReference>
<dbReference type="SMART" id="SM00855">
    <property type="entry name" value="PGAM"/>
    <property type="match status" value="1"/>
</dbReference>
<keyword evidence="3 5" id="KW-0324">Glycolysis</keyword>
<evidence type="ECO:0000256" key="2">
    <source>
        <dbReference type="ARBA" id="ARBA00022432"/>
    </source>
</evidence>
<feature type="binding site" evidence="5 7">
    <location>
        <begin position="92"/>
        <end position="95"/>
    </location>
    <ligand>
        <name>substrate</name>
    </ligand>
</feature>
<dbReference type="InterPro" id="IPR001345">
    <property type="entry name" value="PG/BPGM_mutase_AS"/>
</dbReference>
<accession>A0A1E2S0X1</accession>
<comment type="subunit">
    <text evidence="5">Homodimer.</text>
</comment>